<comment type="caution">
    <text evidence="19">The sequence shown here is derived from an EMBL/GenBank/DDBJ whole genome shotgun (WGS) entry which is preliminary data.</text>
</comment>
<keyword evidence="17" id="KW-0812">Transmembrane</keyword>
<feature type="disulfide bond" evidence="15">
    <location>
        <begin position="229"/>
        <end position="271"/>
    </location>
</feature>
<evidence type="ECO:0000256" key="3">
    <source>
        <dbReference type="ARBA" id="ARBA00008061"/>
    </source>
</evidence>
<evidence type="ECO:0000256" key="10">
    <source>
        <dbReference type="ARBA" id="ARBA00023180"/>
    </source>
</evidence>
<dbReference type="Proteomes" id="UP001324427">
    <property type="component" value="Unassembled WGS sequence"/>
</dbReference>
<feature type="active site" description="Proton donor" evidence="13">
    <location>
        <position position="219"/>
    </location>
</feature>
<comment type="similarity">
    <text evidence="3">Belongs to the glycosyl hydrolase 13 family.</text>
</comment>
<evidence type="ECO:0000256" key="14">
    <source>
        <dbReference type="PIRSR" id="PIRSR001024-2"/>
    </source>
</evidence>
<dbReference type="PANTHER" id="PTHR10357:SF215">
    <property type="entry name" value="ALPHA-AMYLASE 1"/>
    <property type="match status" value="1"/>
</dbReference>
<dbReference type="InterPro" id="IPR015340">
    <property type="entry name" value="A_amylase_C_dom"/>
</dbReference>
<keyword evidence="17" id="KW-0472">Membrane</keyword>
<feature type="binding site" evidence="16">
    <location>
        <position position="285"/>
    </location>
    <ligand>
        <name>substrate</name>
    </ligand>
</feature>
<keyword evidence="20" id="KW-1185">Reference proteome</keyword>
<feature type="disulfide bond" evidence="15">
    <location>
        <begin position="431"/>
        <end position="466"/>
    </location>
</feature>
<dbReference type="PANTHER" id="PTHR10357">
    <property type="entry name" value="ALPHA-AMYLASE FAMILY MEMBER"/>
    <property type="match status" value="1"/>
</dbReference>
<dbReference type="InterPro" id="IPR006047">
    <property type="entry name" value="GH13_cat_dom"/>
</dbReference>
<evidence type="ECO:0000313" key="19">
    <source>
        <dbReference type="EMBL" id="KAK4541991.1"/>
    </source>
</evidence>
<evidence type="ECO:0000256" key="9">
    <source>
        <dbReference type="ARBA" id="ARBA00023157"/>
    </source>
</evidence>
<dbReference type="Pfam" id="PF09260">
    <property type="entry name" value="A_amylase_dom_C"/>
    <property type="match status" value="1"/>
</dbReference>
<evidence type="ECO:0000256" key="7">
    <source>
        <dbReference type="ARBA" id="ARBA00022801"/>
    </source>
</evidence>
<feature type="binding site" evidence="16">
    <location>
        <position position="193"/>
    </location>
    <ligand>
        <name>substrate</name>
    </ligand>
</feature>
<evidence type="ECO:0000256" key="4">
    <source>
        <dbReference type="ARBA" id="ARBA00012595"/>
    </source>
</evidence>
<evidence type="ECO:0000313" key="20">
    <source>
        <dbReference type="Proteomes" id="UP001324427"/>
    </source>
</evidence>
<keyword evidence="10" id="KW-0325">Glycoprotein</keyword>
<feature type="disulfide bond" evidence="15">
    <location>
        <begin position="18"/>
        <end position="26"/>
    </location>
</feature>
<evidence type="ECO:0000256" key="13">
    <source>
        <dbReference type="PIRSR" id="PIRSR001024-1"/>
    </source>
</evidence>
<evidence type="ECO:0000256" key="11">
    <source>
        <dbReference type="ARBA" id="ARBA00023277"/>
    </source>
</evidence>
<feature type="binding site" evidence="16">
    <location>
        <position position="110"/>
    </location>
    <ligand>
        <name>substrate</name>
    </ligand>
</feature>
<keyword evidence="17" id="KW-1133">Transmembrane helix</keyword>
<evidence type="ECO:0000256" key="8">
    <source>
        <dbReference type="ARBA" id="ARBA00022837"/>
    </source>
</evidence>
<feature type="binding site" evidence="16">
    <location>
        <position position="333"/>
    </location>
    <ligand>
        <name>substrate</name>
    </ligand>
</feature>
<dbReference type="FunFam" id="3.20.20.80:FF:000120">
    <property type="entry name" value="Alpha-amylase A"/>
    <property type="match status" value="1"/>
</dbReference>
<keyword evidence="6" id="KW-0732">Signal</keyword>
<dbReference type="EC" id="3.2.1.1" evidence="4"/>
<protein>
    <recommendedName>
        <fullName evidence="4">alpha-amylase</fullName>
        <ecNumber evidence="4">3.2.1.1</ecNumber>
    </recommendedName>
</protein>
<dbReference type="Gene3D" id="2.60.40.1180">
    <property type="entry name" value="Golgi alpha-mannosidase II"/>
    <property type="match status" value="1"/>
</dbReference>
<evidence type="ECO:0000259" key="18">
    <source>
        <dbReference type="SMART" id="SM00642"/>
    </source>
</evidence>
<organism evidence="19 20">
    <name type="scientific">Oleoguttula mirabilis</name>
    <dbReference type="NCBI Taxonomy" id="1507867"/>
    <lineage>
        <taxon>Eukaryota</taxon>
        <taxon>Fungi</taxon>
        <taxon>Dikarya</taxon>
        <taxon>Ascomycota</taxon>
        <taxon>Pezizomycotina</taxon>
        <taxon>Dothideomycetes</taxon>
        <taxon>Dothideomycetidae</taxon>
        <taxon>Mycosphaerellales</taxon>
        <taxon>Teratosphaeriaceae</taxon>
        <taxon>Oleoguttula</taxon>
    </lineage>
</organism>
<feature type="transmembrane region" description="Helical" evidence="17">
    <location>
        <begin position="535"/>
        <end position="555"/>
    </location>
</feature>
<evidence type="ECO:0000256" key="6">
    <source>
        <dbReference type="ARBA" id="ARBA00022729"/>
    </source>
</evidence>
<comment type="cofactor">
    <cofactor evidence="2">
        <name>Ca(2+)</name>
        <dbReference type="ChEBI" id="CHEBI:29108"/>
    </cofactor>
</comment>
<feature type="site" description="Transition state stabilizer" evidence="14">
    <location>
        <position position="285"/>
    </location>
</feature>
<keyword evidence="7" id="KW-0378">Hydrolase</keyword>
<dbReference type="SMART" id="SM00642">
    <property type="entry name" value="Aamy"/>
    <property type="match status" value="1"/>
</dbReference>
<evidence type="ECO:0000256" key="12">
    <source>
        <dbReference type="ARBA" id="ARBA00023295"/>
    </source>
</evidence>
<dbReference type="EMBL" id="JAVFHQ010000046">
    <property type="protein sequence ID" value="KAK4541991.1"/>
    <property type="molecule type" value="Genomic_DNA"/>
</dbReference>
<sequence>MTDRFAIPSGTPYTVGGCPTALGPYCGGTWSGLMENLDYIQGMNFDAIWMSPIIAQLPQLTPDGRSYAGYWQQDLMDINYNFGSSEDLHALIDEIHARGMYYMMDVSVNHMAFSGAADAIDYSVLNPFDNEKYYHPYCELDYSGKNITSLEQCWLGSWFVPLADLRTESKEVREIFGTWIKEMVANYSVDGLRIDTGVNVEPSFFTDFVESAGVFATAEVYLSNDSVACEWEATVGSIINYPLYWPLTAAFTPYGSYDNLTAMMVSEQSSCKDTTVLATFSENQDVPRFANHTSDLSLAKNVATFVILSDGIPIIYQGQEQHLGGGTDPFTNREALWETGLSVFATMYQHIATLNTFRRHVIQISSNYTATQTNVTHQDDNFMVMRKGVDGAQVITVLNNGGESQTSDDLALSSSEHGYTSGTVVTELLTCTNLTVSSTGALTVPMVGGLPSILFPAASLSNSSLCDMGGKKFGYEDIPGTVTASTYTTTISGTPTAAVVLATLPVLSSTTSAATSTSTATTKSMASQPAANSRWVAFAAAIALALSSGLVGLLIGSVA</sequence>
<dbReference type="InterPro" id="IPR017853">
    <property type="entry name" value="GH"/>
</dbReference>
<keyword evidence="8" id="KW-0106">Calcium</keyword>
<comment type="catalytic activity">
    <reaction evidence="1">
        <text>Endohydrolysis of (1-&gt;4)-alpha-D-glucosidic linkages in polysaccharides containing three or more (1-&gt;4)-alpha-linked D-glucose units.</text>
        <dbReference type="EC" id="3.2.1.1"/>
    </reaction>
</comment>
<name>A0AAV9JB12_9PEZI</name>
<dbReference type="GO" id="GO:0016052">
    <property type="term" value="P:carbohydrate catabolic process"/>
    <property type="evidence" value="ECO:0007669"/>
    <property type="project" value="InterPro"/>
</dbReference>
<dbReference type="PROSITE" id="PS51257">
    <property type="entry name" value="PROKAR_LIPOPROTEIN"/>
    <property type="match status" value="1"/>
</dbReference>
<dbReference type="AlphaFoldDB" id="A0AAV9JB12"/>
<keyword evidence="9 15" id="KW-1015">Disulfide bond</keyword>
<proteinExistence type="inferred from homology"/>
<dbReference type="SUPFAM" id="SSF51445">
    <property type="entry name" value="(Trans)glycosidases"/>
    <property type="match status" value="1"/>
</dbReference>
<evidence type="ECO:0000256" key="1">
    <source>
        <dbReference type="ARBA" id="ARBA00000548"/>
    </source>
</evidence>
<keyword evidence="5" id="KW-0479">Metal-binding</keyword>
<dbReference type="Gene3D" id="3.20.20.80">
    <property type="entry name" value="Glycosidases"/>
    <property type="match status" value="1"/>
</dbReference>
<dbReference type="GO" id="GO:0005509">
    <property type="term" value="F:calcium ion binding"/>
    <property type="evidence" value="ECO:0007669"/>
    <property type="project" value="InterPro"/>
</dbReference>
<dbReference type="CDD" id="cd11319">
    <property type="entry name" value="AmyAc_euk_AmyA"/>
    <property type="match status" value="1"/>
</dbReference>
<feature type="disulfide bond" evidence="15">
    <location>
        <begin position="138"/>
        <end position="153"/>
    </location>
</feature>
<evidence type="ECO:0000256" key="17">
    <source>
        <dbReference type="SAM" id="Phobius"/>
    </source>
</evidence>
<gene>
    <name evidence="19" type="ORF">LTR36_007191</name>
</gene>
<dbReference type="Pfam" id="PF00128">
    <property type="entry name" value="Alpha-amylase"/>
    <property type="match status" value="1"/>
</dbReference>
<feature type="domain" description="Glycosyl hydrolase family 13 catalytic" evidence="18">
    <location>
        <begin position="1"/>
        <end position="358"/>
    </location>
</feature>
<evidence type="ECO:0000256" key="16">
    <source>
        <dbReference type="PIRSR" id="PIRSR001024-5"/>
    </source>
</evidence>
<evidence type="ECO:0000256" key="15">
    <source>
        <dbReference type="PIRSR" id="PIRSR001024-4"/>
    </source>
</evidence>
<feature type="active site" description="Nucleophile" evidence="13">
    <location>
        <position position="195"/>
    </location>
</feature>
<keyword evidence="12" id="KW-0326">Glycosidase</keyword>
<feature type="binding site" evidence="16">
    <location>
        <position position="71"/>
    </location>
    <ligand>
        <name>substrate</name>
    </ligand>
</feature>
<dbReference type="InterPro" id="IPR013777">
    <property type="entry name" value="A-amylase-like"/>
</dbReference>
<dbReference type="SUPFAM" id="SSF51011">
    <property type="entry name" value="Glycosyl hydrolase domain"/>
    <property type="match status" value="1"/>
</dbReference>
<accession>A0AAV9JB12</accession>
<dbReference type="GO" id="GO:0004556">
    <property type="term" value="F:alpha-amylase activity"/>
    <property type="evidence" value="ECO:0007669"/>
    <property type="project" value="UniProtKB-EC"/>
</dbReference>
<dbReference type="InterPro" id="IPR013780">
    <property type="entry name" value="Glyco_hydro_b"/>
</dbReference>
<keyword evidence="11" id="KW-0119">Carbohydrate metabolism</keyword>
<reference evidence="19 20" key="1">
    <citation type="submission" date="2021-11" db="EMBL/GenBank/DDBJ databases">
        <title>Black yeast isolated from Biological Soil Crust.</title>
        <authorList>
            <person name="Kurbessoian T."/>
        </authorList>
    </citation>
    <scope>NUCLEOTIDE SEQUENCE [LARGE SCALE GENOMIC DNA]</scope>
    <source>
        <strain evidence="19 20">CCFEE 5522</strain>
    </source>
</reference>
<evidence type="ECO:0000256" key="5">
    <source>
        <dbReference type="ARBA" id="ARBA00022723"/>
    </source>
</evidence>
<evidence type="ECO:0000256" key="2">
    <source>
        <dbReference type="ARBA" id="ARBA00001913"/>
    </source>
</evidence>
<dbReference type="PIRSF" id="PIRSF001024">
    <property type="entry name" value="Alph-amyl_fung"/>
    <property type="match status" value="1"/>
</dbReference>